<dbReference type="GO" id="GO:0003723">
    <property type="term" value="F:RNA binding"/>
    <property type="evidence" value="ECO:0007669"/>
    <property type="project" value="InterPro"/>
</dbReference>
<dbReference type="PANTHER" id="PTHR12732">
    <property type="entry name" value="UNCHARACTERIZED PROTEASOME COMPONENT REGION PCI-CONTAINING"/>
    <property type="match status" value="1"/>
</dbReference>
<gene>
    <name evidence="1" type="ORF">BDU57DRAFT_224195</name>
</gene>
<dbReference type="EMBL" id="ML979135">
    <property type="protein sequence ID" value="KAF1916237.1"/>
    <property type="molecule type" value="Genomic_DNA"/>
</dbReference>
<reference evidence="1" key="1">
    <citation type="journal article" date="2020" name="Stud. Mycol.">
        <title>101 Dothideomycetes genomes: a test case for predicting lifestyles and emergence of pathogens.</title>
        <authorList>
            <person name="Haridas S."/>
            <person name="Albert R."/>
            <person name="Binder M."/>
            <person name="Bloem J."/>
            <person name="Labutti K."/>
            <person name="Salamov A."/>
            <person name="Andreopoulos B."/>
            <person name="Baker S."/>
            <person name="Barry K."/>
            <person name="Bills G."/>
            <person name="Bluhm B."/>
            <person name="Cannon C."/>
            <person name="Castanera R."/>
            <person name="Culley D."/>
            <person name="Daum C."/>
            <person name="Ezra D."/>
            <person name="Gonzalez J."/>
            <person name="Henrissat B."/>
            <person name="Kuo A."/>
            <person name="Liang C."/>
            <person name="Lipzen A."/>
            <person name="Lutzoni F."/>
            <person name="Magnuson J."/>
            <person name="Mondo S."/>
            <person name="Nolan M."/>
            <person name="Ohm R."/>
            <person name="Pangilinan J."/>
            <person name="Park H.-J."/>
            <person name="Ramirez L."/>
            <person name="Alfaro M."/>
            <person name="Sun H."/>
            <person name="Tritt A."/>
            <person name="Yoshinaga Y."/>
            <person name="Zwiers L.-H."/>
            <person name="Turgeon B."/>
            <person name="Goodwin S."/>
            <person name="Spatafora J."/>
            <person name="Crous P."/>
            <person name="Grigoriev I."/>
        </authorList>
    </citation>
    <scope>NUCLEOTIDE SEQUENCE</scope>
    <source>
        <strain evidence="1">HMLAC05119</strain>
    </source>
</reference>
<dbReference type="OrthoDB" id="5404651at2759"/>
<dbReference type="Gene3D" id="1.10.10.10">
    <property type="entry name" value="Winged helix-like DNA-binding domain superfamily/Winged helix DNA-binding domain"/>
    <property type="match status" value="1"/>
</dbReference>
<protein>
    <recommendedName>
        <fullName evidence="3">PCI domain-containing protein</fullName>
    </recommendedName>
</protein>
<keyword evidence="2" id="KW-1185">Reference proteome</keyword>
<dbReference type="AlphaFoldDB" id="A0A6A5QQD7"/>
<name>A0A6A5QQD7_AMPQU</name>
<evidence type="ECO:0000313" key="2">
    <source>
        <dbReference type="Proteomes" id="UP000800096"/>
    </source>
</evidence>
<evidence type="ECO:0008006" key="3">
    <source>
        <dbReference type="Google" id="ProtNLM"/>
    </source>
</evidence>
<dbReference type="InterPro" id="IPR036388">
    <property type="entry name" value="WH-like_DNA-bd_sf"/>
</dbReference>
<dbReference type="InterPro" id="IPR045114">
    <property type="entry name" value="Csn12-like"/>
</dbReference>
<dbReference type="Proteomes" id="UP000800096">
    <property type="component" value="Unassembled WGS sequence"/>
</dbReference>
<evidence type="ECO:0000313" key="1">
    <source>
        <dbReference type="EMBL" id="KAF1916237.1"/>
    </source>
</evidence>
<dbReference type="GO" id="GO:0003690">
    <property type="term" value="F:double-stranded DNA binding"/>
    <property type="evidence" value="ECO:0007669"/>
    <property type="project" value="InterPro"/>
</dbReference>
<dbReference type="PANTHER" id="PTHR12732:SF8">
    <property type="entry name" value="NUCLEAR MRNA EXPORT PROTEIN THP1"/>
    <property type="match status" value="1"/>
</dbReference>
<sequence length="571" mass="63892">MDAFQQNNVETRLCTALNSGIQIWNANQLKDIVIIEPDYPSDHQELIQSLRNNYPESDSNTEQRLEQLIKRVVSETAESQDADGRPVQSWASMVTFLIGWMAFLRDVDPNNLLQVYQRLSELLQQATSALQHPTKGILMLPTIMSYSKVFAKVVVGLDKQPELIQHLVEESMNEEGQRESLPEKAANIVRQAFIICLNDRNTAPGGTRDGRPDGKKIGIYKMANICLRILFQADKPESCETIFRNIMNSSPPLQIYPTAERVTFLYYLGRYHFANTDFYSAQLALQEAWNCCYADSRCFSQRRLILIYLVTSNIILGRFPTESIYQLAEAQGFREAFTPVTQAIRKGDLEAFRRITNLDLTHPSASFLLRYRLFYQIGNYCEVLVWRSLARKVFLLTGQLGAATTTTGGKKEIKASSIDLHALLHAFLFLEGRAKIKNAAMAAQDQGPGKRNFGHLFFDHASTSKSTYIDPDFAGVEGLEPYNHELDLLEIECICGSLITQGFLNGYISQKSSKVAVSGINKPGGVRNGFPLPWEVIKSKNTNDVLGWKKEGGSVGSGQVVHLSGARPAGS</sequence>
<organism evidence="1 2">
    <name type="scientific">Ampelomyces quisqualis</name>
    <name type="common">Powdery mildew agent</name>
    <dbReference type="NCBI Taxonomy" id="50730"/>
    <lineage>
        <taxon>Eukaryota</taxon>
        <taxon>Fungi</taxon>
        <taxon>Dikarya</taxon>
        <taxon>Ascomycota</taxon>
        <taxon>Pezizomycotina</taxon>
        <taxon>Dothideomycetes</taxon>
        <taxon>Pleosporomycetidae</taxon>
        <taxon>Pleosporales</taxon>
        <taxon>Pleosporineae</taxon>
        <taxon>Phaeosphaeriaceae</taxon>
        <taxon>Ampelomyces</taxon>
    </lineage>
</organism>
<dbReference type="SMART" id="SM00753">
    <property type="entry name" value="PAM"/>
    <property type="match status" value="1"/>
</dbReference>
<proteinExistence type="predicted"/>
<accession>A0A6A5QQD7</accession>